<evidence type="ECO:0000259" key="8">
    <source>
        <dbReference type="PROSITE" id="PS50106"/>
    </source>
</evidence>
<evidence type="ECO:0000256" key="5">
    <source>
        <dbReference type="ARBA" id="ARBA00022825"/>
    </source>
</evidence>
<evidence type="ECO:0000256" key="7">
    <source>
        <dbReference type="PIRSR" id="PIRSR611782-2"/>
    </source>
</evidence>
<sequence length="545" mass="60064">MYYLNIGERFSFTKTFQNRFEELGIEIIWRQNIKKSILSFNTKIMKNIRFSLNALLIILMSMLTTSCKEVSDLEAGTENEQVQFYAEKRGTDDSKQKDNKDFKGGPVDFTDTAKKVLDAVVHIRSTQSQRSGNQDIQPQQLPDFFREFFGDRFQMPENMPQQPMYGSGSGVIIDEKGHIVTNNHVINNASELEVTLHNNETYKAVVIGADPATDLALLQIKGDNLKSLSFVNSDDVEIGEWVLAVGNPYSLYSTVTAGIVSAKARNINMNPEKLAVESFIQTDAAINPGNSGGALVDLDGKIVGINSAIATRTGSYTGYGFAIPSNIVTKVVSDLLKYGSVQRGMLGVTITTMNGNLAKEKKIDFVKGVWVETVGEESAAEKAGIEAGDIIVKADGINVTTSPRLQEIIAQHRPGDKISVVVNRKGKEKEFQVTLENVKGTTSFTKKENVEMLNYLGADFETLDKETAKKLNLDGGVRVVNLYPGVLRQKTQMRAGFIITHVDGKKVTDIKEMVTALENKKGGVMLEGVYEDMPGKQYYAFGLDS</sequence>
<evidence type="ECO:0000256" key="2">
    <source>
        <dbReference type="ARBA" id="ARBA00022729"/>
    </source>
</evidence>
<keyword evidence="1 9" id="KW-0645">Protease</keyword>
<reference evidence="10" key="1">
    <citation type="submission" date="2016-10" db="EMBL/GenBank/DDBJ databases">
        <authorList>
            <person name="Varghese N."/>
            <person name="Submissions S."/>
        </authorList>
    </citation>
    <scope>NUCLEOTIDE SEQUENCE [LARGE SCALE GENOMIC DNA]</scope>
    <source>
        <strain evidence="10">DSM 16471</strain>
    </source>
</reference>
<dbReference type="Gene3D" id="2.30.42.10">
    <property type="match status" value="2"/>
</dbReference>
<dbReference type="PRINTS" id="PR00834">
    <property type="entry name" value="PROTEASES2C"/>
</dbReference>
<dbReference type="PANTHER" id="PTHR43343:SF3">
    <property type="entry name" value="PROTEASE DO-LIKE 8, CHLOROPLASTIC"/>
    <property type="match status" value="1"/>
</dbReference>
<dbReference type="InterPro" id="IPR051201">
    <property type="entry name" value="Chloro_Bact_Ser_Proteases"/>
</dbReference>
<dbReference type="AlphaFoldDB" id="A0A1H7RPZ4"/>
<dbReference type="InterPro" id="IPR001940">
    <property type="entry name" value="Peptidase_S1C"/>
</dbReference>
<dbReference type="PROSITE" id="PS50106">
    <property type="entry name" value="PDZ"/>
    <property type="match status" value="1"/>
</dbReference>
<feature type="binding site" evidence="7">
    <location>
        <position position="184"/>
    </location>
    <ligand>
        <name>substrate</name>
    </ligand>
</feature>
<dbReference type="SUPFAM" id="SSF50494">
    <property type="entry name" value="Trypsin-like serine proteases"/>
    <property type="match status" value="1"/>
</dbReference>
<evidence type="ECO:0000256" key="1">
    <source>
        <dbReference type="ARBA" id="ARBA00022670"/>
    </source>
</evidence>
<evidence type="ECO:0000256" key="6">
    <source>
        <dbReference type="PIRSR" id="PIRSR611782-1"/>
    </source>
</evidence>
<dbReference type="GO" id="GO:0006508">
    <property type="term" value="P:proteolysis"/>
    <property type="evidence" value="ECO:0007669"/>
    <property type="project" value="UniProtKB-KW"/>
</dbReference>
<accession>A0A1H7RPZ4</accession>
<proteinExistence type="predicted"/>
<feature type="domain" description="PDZ" evidence="8">
    <location>
        <begin position="335"/>
        <end position="426"/>
    </location>
</feature>
<dbReference type="NCBIfam" id="TIGR02037">
    <property type="entry name" value="degP_htrA_DO"/>
    <property type="match status" value="1"/>
</dbReference>
<dbReference type="InterPro" id="IPR011782">
    <property type="entry name" value="Pept_S1C_Do"/>
</dbReference>
<dbReference type="Pfam" id="PF13180">
    <property type="entry name" value="PDZ_2"/>
    <property type="match status" value="1"/>
</dbReference>
<protein>
    <submittedName>
        <fullName evidence="9">Do/DeqQ family serine protease</fullName>
    </submittedName>
</protein>
<keyword evidence="3" id="KW-0677">Repeat</keyword>
<feature type="active site" description="Charge relay system" evidence="6">
    <location>
        <position position="214"/>
    </location>
</feature>
<keyword evidence="10" id="KW-1185">Reference proteome</keyword>
<keyword evidence="2" id="KW-0732">Signal</keyword>
<dbReference type="PANTHER" id="PTHR43343">
    <property type="entry name" value="PEPTIDASE S12"/>
    <property type="match status" value="1"/>
</dbReference>
<evidence type="ECO:0000256" key="4">
    <source>
        <dbReference type="ARBA" id="ARBA00022801"/>
    </source>
</evidence>
<evidence type="ECO:0000313" key="10">
    <source>
        <dbReference type="Proteomes" id="UP000198990"/>
    </source>
</evidence>
<evidence type="ECO:0000256" key="3">
    <source>
        <dbReference type="ARBA" id="ARBA00022737"/>
    </source>
</evidence>
<feature type="active site" description="Charge relay system" evidence="6">
    <location>
        <position position="291"/>
    </location>
</feature>
<feature type="binding site" evidence="7">
    <location>
        <position position="214"/>
    </location>
    <ligand>
        <name>substrate</name>
    </ligand>
</feature>
<dbReference type="Proteomes" id="UP000198990">
    <property type="component" value="Unassembled WGS sequence"/>
</dbReference>
<dbReference type="EMBL" id="FNZN01000004">
    <property type="protein sequence ID" value="SEL62282.1"/>
    <property type="molecule type" value="Genomic_DNA"/>
</dbReference>
<dbReference type="STRING" id="228957.SAMN04488008_104360"/>
<dbReference type="InterPro" id="IPR009003">
    <property type="entry name" value="Peptidase_S1_PA"/>
</dbReference>
<feature type="active site" description="Charge relay system" evidence="6">
    <location>
        <position position="184"/>
    </location>
</feature>
<dbReference type="GO" id="GO:0004252">
    <property type="term" value="F:serine-type endopeptidase activity"/>
    <property type="evidence" value="ECO:0007669"/>
    <property type="project" value="InterPro"/>
</dbReference>
<dbReference type="SMART" id="SM00228">
    <property type="entry name" value="PDZ"/>
    <property type="match status" value="1"/>
</dbReference>
<dbReference type="Pfam" id="PF13365">
    <property type="entry name" value="Trypsin_2"/>
    <property type="match status" value="1"/>
</dbReference>
<dbReference type="InterPro" id="IPR036034">
    <property type="entry name" value="PDZ_sf"/>
</dbReference>
<dbReference type="Gene3D" id="2.40.10.120">
    <property type="match status" value="1"/>
</dbReference>
<feature type="binding site" evidence="7">
    <location>
        <begin position="289"/>
        <end position="291"/>
    </location>
    <ligand>
        <name>substrate</name>
    </ligand>
</feature>
<gene>
    <name evidence="9" type="ORF">SAMN04488008_104360</name>
</gene>
<name>A0A1H7RPZ4_9FLAO</name>
<organism evidence="9 10">
    <name type="scientific">Maribacter orientalis</name>
    <dbReference type="NCBI Taxonomy" id="228957"/>
    <lineage>
        <taxon>Bacteria</taxon>
        <taxon>Pseudomonadati</taxon>
        <taxon>Bacteroidota</taxon>
        <taxon>Flavobacteriia</taxon>
        <taxon>Flavobacteriales</taxon>
        <taxon>Flavobacteriaceae</taxon>
        <taxon>Maribacter</taxon>
    </lineage>
</organism>
<evidence type="ECO:0000313" key="9">
    <source>
        <dbReference type="EMBL" id="SEL62282.1"/>
    </source>
</evidence>
<dbReference type="SUPFAM" id="SSF50156">
    <property type="entry name" value="PDZ domain-like"/>
    <property type="match status" value="2"/>
</dbReference>
<dbReference type="InterPro" id="IPR001478">
    <property type="entry name" value="PDZ"/>
</dbReference>
<keyword evidence="4" id="KW-0378">Hydrolase</keyword>
<keyword evidence="5" id="KW-0720">Serine protease</keyword>